<accession>A6G1E1</accession>
<dbReference type="InterPro" id="IPR025196">
    <property type="entry name" value="DUF4126"/>
</dbReference>
<keyword evidence="1" id="KW-0472">Membrane</keyword>
<reference evidence="3 4" key="1">
    <citation type="submission" date="2007-06" db="EMBL/GenBank/DDBJ databases">
        <authorList>
            <person name="Shimkets L."/>
            <person name="Ferriera S."/>
            <person name="Johnson J."/>
            <person name="Kravitz S."/>
            <person name="Beeson K."/>
            <person name="Sutton G."/>
            <person name="Rogers Y.-H."/>
            <person name="Friedman R."/>
            <person name="Frazier M."/>
            <person name="Venter J.C."/>
        </authorList>
    </citation>
    <scope>NUCLEOTIDE SEQUENCE [LARGE SCALE GENOMIC DNA]</scope>
    <source>
        <strain evidence="3 4">SIR-1</strain>
    </source>
</reference>
<dbReference type="Pfam" id="PF13548">
    <property type="entry name" value="DUF4126"/>
    <property type="match status" value="1"/>
</dbReference>
<dbReference type="EMBL" id="ABCS01000012">
    <property type="protein sequence ID" value="EDM80205.1"/>
    <property type="molecule type" value="Genomic_DNA"/>
</dbReference>
<proteinExistence type="predicted"/>
<gene>
    <name evidence="3" type="ORF">PPSIR1_36182</name>
</gene>
<comment type="caution">
    <text evidence="3">The sequence shown here is derived from an EMBL/GenBank/DDBJ whole genome shotgun (WGS) entry which is preliminary data.</text>
</comment>
<evidence type="ECO:0000313" key="3">
    <source>
        <dbReference type="EMBL" id="EDM80205.1"/>
    </source>
</evidence>
<name>A6G1E1_9BACT</name>
<keyword evidence="1" id="KW-0812">Transmembrane</keyword>
<evidence type="ECO:0000259" key="2">
    <source>
        <dbReference type="Pfam" id="PF13548"/>
    </source>
</evidence>
<dbReference type="AlphaFoldDB" id="A6G1E1"/>
<dbReference type="Proteomes" id="UP000005801">
    <property type="component" value="Unassembled WGS sequence"/>
</dbReference>
<evidence type="ECO:0000313" key="4">
    <source>
        <dbReference type="Proteomes" id="UP000005801"/>
    </source>
</evidence>
<keyword evidence="4" id="KW-1185">Reference proteome</keyword>
<feature type="transmembrane region" description="Helical" evidence="1">
    <location>
        <begin position="177"/>
        <end position="194"/>
    </location>
</feature>
<keyword evidence="1" id="KW-1133">Transmembrane helix</keyword>
<evidence type="ECO:0000256" key="1">
    <source>
        <dbReference type="SAM" id="Phobius"/>
    </source>
</evidence>
<dbReference type="STRING" id="391625.PPSIR1_36182"/>
<feature type="domain" description="DUF4126" evidence="2">
    <location>
        <begin position="9"/>
        <end position="191"/>
    </location>
</feature>
<protein>
    <recommendedName>
        <fullName evidence="2">DUF4126 domain-containing protein</fullName>
    </recommendedName>
</protein>
<sequence>MIPEALARLLAASSLAGTRAGLTLFGLALAARLGVISGLGGGSEWMSSNVGLGILLALVVVEELAEQDEDLQALVDLFAYALRGGAGALAASSIQAATVEGVAGFEQVAALPDLPDWGAVVLGAALAVATHHLRAQLHEQLSGLGDSLLSPRTWLAWLELGGVLGLLAAVIFAPALALAFVVLAAVLGLVAVLVKRGAEDRLNRRDCASPDCKARPRVEASVCPRCRTPLRVERELS</sequence>
<organism evidence="3 4">
    <name type="scientific">Plesiocystis pacifica SIR-1</name>
    <dbReference type="NCBI Taxonomy" id="391625"/>
    <lineage>
        <taxon>Bacteria</taxon>
        <taxon>Pseudomonadati</taxon>
        <taxon>Myxococcota</taxon>
        <taxon>Polyangia</taxon>
        <taxon>Nannocystales</taxon>
        <taxon>Nannocystaceae</taxon>
        <taxon>Plesiocystis</taxon>
    </lineage>
</organism>